<keyword evidence="2" id="KW-1185">Reference proteome</keyword>
<dbReference type="Proteomes" id="UP000193529">
    <property type="component" value="Unassembled WGS sequence"/>
</dbReference>
<dbReference type="EMBL" id="LQPJ01000064">
    <property type="protein sequence ID" value="ORW28188.1"/>
    <property type="molecule type" value="Genomic_DNA"/>
</dbReference>
<accession>A0A1X1ZVY5</accession>
<dbReference type="RefSeq" id="WP_085077031.1">
    <property type="nucleotide sequence ID" value="NZ_JACKRZ010000273.1"/>
</dbReference>
<proteinExistence type="predicted"/>
<organism evidence="1 2">
    <name type="scientific">Mycobacterium palustre</name>
    <dbReference type="NCBI Taxonomy" id="153971"/>
    <lineage>
        <taxon>Bacteria</taxon>
        <taxon>Bacillati</taxon>
        <taxon>Actinomycetota</taxon>
        <taxon>Actinomycetes</taxon>
        <taxon>Mycobacteriales</taxon>
        <taxon>Mycobacteriaceae</taxon>
        <taxon>Mycobacterium</taxon>
        <taxon>Mycobacterium simiae complex</taxon>
    </lineage>
</organism>
<evidence type="ECO:0000313" key="2">
    <source>
        <dbReference type="Proteomes" id="UP000193529"/>
    </source>
</evidence>
<reference evidence="1 2" key="1">
    <citation type="submission" date="2016-01" db="EMBL/GenBank/DDBJ databases">
        <title>The new phylogeny of the genus Mycobacterium.</title>
        <authorList>
            <person name="Tarcisio F."/>
            <person name="Conor M."/>
            <person name="Antonella G."/>
            <person name="Elisabetta G."/>
            <person name="Giulia F.S."/>
            <person name="Sara T."/>
            <person name="Anna F."/>
            <person name="Clotilde B."/>
            <person name="Roberto B."/>
            <person name="Veronica D.S."/>
            <person name="Fabio R."/>
            <person name="Monica P."/>
            <person name="Olivier J."/>
            <person name="Enrico T."/>
            <person name="Nicola S."/>
        </authorList>
    </citation>
    <scope>NUCLEOTIDE SEQUENCE [LARGE SCALE GENOMIC DNA]</scope>
    <source>
        <strain evidence="1 2">DSM 44572</strain>
    </source>
</reference>
<dbReference type="AlphaFoldDB" id="A0A1X1ZVY5"/>
<name>A0A1X1ZVY5_9MYCO</name>
<dbReference type="STRING" id="153971.AWC19_27520"/>
<evidence type="ECO:0000313" key="1">
    <source>
        <dbReference type="EMBL" id="ORW28188.1"/>
    </source>
</evidence>
<protein>
    <submittedName>
        <fullName evidence="1">Uncharacterized protein</fullName>
    </submittedName>
</protein>
<sequence>MEAQPAPDAAVEAARALSRSAIFANGFNSVAVSEAVTANAGALDRDQLLKVVRLLTARLAMFSRTLGEFIEQIPNRQVERMTALNQMNGFWEQSDYDW</sequence>
<comment type="caution">
    <text evidence="1">The sequence shown here is derived from an EMBL/GenBank/DDBJ whole genome shotgun (WGS) entry which is preliminary data.</text>
</comment>
<gene>
    <name evidence="1" type="ORF">AWC19_27520</name>
</gene>